<dbReference type="EMBL" id="ABCK01000007">
    <property type="protein sequence ID" value="EDM27794.1"/>
    <property type="molecule type" value="Genomic_DNA"/>
</dbReference>
<evidence type="ECO:0000256" key="3">
    <source>
        <dbReference type="ARBA" id="ARBA00022722"/>
    </source>
</evidence>
<evidence type="ECO:0000256" key="6">
    <source>
        <dbReference type="ARBA" id="ARBA00022763"/>
    </source>
</evidence>
<evidence type="ECO:0000256" key="10">
    <source>
        <dbReference type="ARBA" id="ARBA00023172"/>
    </source>
</evidence>
<sequence length="151" mass="16067">MDLFENGSMNAIDCGVVKNKAKLSQLDCLKRLHVAITQLIELYKPDHISIEGTFYSKFAKTAMILGMARGSVLSALAGTDLPVWEYSPKRAKQAITGSGDASKEQVAFMIAGILQADVSQINDDATDALALAVCHGQAILSPTSGKLGIQL</sequence>
<dbReference type="CDD" id="cd16962">
    <property type="entry name" value="RuvC"/>
    <property type="match status" value="1"/>
</dbReference>
<dbReference type="PANTHER" id="PTHR30194:SF3">
    <property type="entry name" value="CROSSOVER JUNCTION ENDODEOXYRIBONUCLEASE RUVC"/>
    <property type="match status" value="1"/>
</dbReference>
<keyword evidence="13" id="KW-1185">Reference proteome</keyword>
<dbReference type="GO" id="GO:0006310">
    <property type="term" value="P:DNA recombination"/>
    <property type="evidence" value="ECO:0007669"/>
    <property type="project" value="UniProtKB-KW"/>
</dbReference>
<dbReference type="GO" id="GO:0008821">
    <property type="term" value="F:crossover junction DNA endonuclease activity"/>
    <property type="evidence" value="ECO:0007669"/>
    <property type="project" value="InterPro"/>
</dbReference>
<keyword evidence="11" id="KW-0234">DNA repair</keyword>
<protein>
    <submittedName>
        <fullName evidence="12">Crossover junction endodeoxyribonuclease RuvC</fullName>
    </submittedName>
</protein>
<keyword evidence="5" id="KW-0255">Endonuclease</keyword>
<evidence type="ECO:0000256" key="7">
    <source>
        <dbReference type="ARBA" id="ARBA00022801"/>
    </source>
</evidence>
<name>A6DK96_9BACT</name>
<dbReference type="InterPro" id="IPR036397">
    <property type="entry name" value="RNaseH_sf"/>
</dbReference>
<dbReference type="STRING" id="313628.LNTAR_00295"/>
<dbReference type="PRINTS" id="PR00696">
    <property type="entry name" value="RSOLVASERUVC"/>
</dbReference>
<comment type="caution">
    <text evidence="12">The sequence shown here is derived from an EMBL/GenBank/DDBJ whole genome shotgun (WGS) entry which is preliminary data.</text>
</comment>
<reference evidence="12 13" key="1">
    <citation type="journal article" date="2010" name="J. Bacteriol.">
        <title>Genome sequence of Lentisphaera araneosa HTCC2155T, the type species of the order Lentisphaerales in the phylum Lentisphaerae.</title>
        <authorList>
            <person name="Thrash J.C."/>
            <person name="Cho J.C."/>
            <person name="Vergin K.L."/>
            <person name="Morris R.M."/>
            <person name="Giovannoni S.J."/>
        </authorList>
    </citation>
    <scope>NUCLEOTIDE SEQUENCE [LARGE SCALE GENOMIC DNA]</scope>
    <source>
        <strain evidence="12 13">HTCC2155</strain>
    </source>
</reference>
<evidence type="ECO:0000256" key="1">
    <source>
        <dbReference type="ARBA" id="ARBA00009518"/>
    </source>
</evidence>
<keyword evidence="10" id="KW-0233">DNA recombination</keyword>
<organism evidence="12 13">
    <name type="scientific">Lentisphaera araneosa HTCC2155</name>
    <dbReference type="NCBI Taxonomy" id="313628"/>
    <lineage>
        <taxon>Bacteria</taxon>
        <taxon>Pseudomonadati</taxon>
        <taxon>Lentisphaerota</taxon>
        <taxon>Lentisphaeria</taxon>
        <taxon>Lentisphaerales</taxon>
        <taxon>Lentisphaeraceae</taxon>
        <taxon>Lentisphaera</taxon>
    </lineage>
</organism>
<keyword evidence="7" id="KW-0378">Hydrolase</keyword>
<keyword evidence="8" id="KW-0460">Magnesium</keyword>
<dbReference type="Pfam" id="PF02075">
    <property type="entry name" value="RuvC"/>
    <property type="match status" value="1"/>
</dbReference>
<gene>
    <name evidence="12" type="ORF">LNTAR_00295</name>
</gene>
<evidence type="ECO:0000256" key="11">
    <source>
        <dbReference type="ARBA" id="ARBA00023204"/>
    </source>
</evidence>
<dbReference type="GO" id="GO:0046872">
    <property type="term" value="F:metal ion binding"/>
    <property type="evidence" value="ECO:0007669"/>
    <property type="project" value="UniProtKB-KW"/>
</dbReference>
<evidence type="ECO:0000256" key="5">
    <source>
        <dbReference type="ARBA" id="ARBA00022759"/>
    </source>
</evidence>
<dbReference type="InterPro" id="IPR020563">
    <property type="entry name" value="X-over_junc_endoDNase_Mg_BS"/>
</dbReference>
<evidence type="ECO:0000256" key="8">
    <source>
        <dbReference type="ARBA" id="ARBA00022842"/>
    </source>
</evidence>
<dbReference type="Gene3D" id="3.30.420.10">
    <property type="entry name" value="Ribonuclease H-like superfamily/Ribonuclease H"/>
    <property type="match status" value="1"/>
</dbReference>
<keyword evidence="6" id="KW-0227">DNA damage</keyword>
<keyword evidence="2" id="KW-0963">Cytoplasm</keyword>
<dbReference type="InterPro" id="IPR012337">
    <property type="entry name" value="RNaseH-like_sf"/>
</dbReference>
<evidence type="ECO:0000256" key="4">
    <source>
        <dbReference type="ARBA" id="ARBA00022723"/>
    </source>
</evidence>
<evidence type="ECO:0000256" key="9">
    <source>
        <dbReference type="ARBA" id="ARBA00023125"/>
    </source>
</evidence>
<evidence type="ECO:0000256" key="2">
    <source>
        <dbReference type="ARBA" id="ARBA00022490"/>
    </source>
</evidence>
<comment type="similarity">
    <text evidence="1">Belongs to the RuvC family.</text>
</comment>
<keyword evidence="4" id="KW-0479">Metal-binding</keyword>
<accession>A6DK96</accession>
<dbReference type="PROSITE" id="PS01321">
    <property type="entry name" value="RUVC"/>
    <property type="match status" value="1"/>
</dbReference>
<evidence type="ECO:0000313" key="13">
    <source>
        <dbReference type="Proteomes" id="UP000004947"/>
    </source>
</evidence>
<evidence type="ECO:0000313" key="12">
    <source>
        <dbReference type="EMBL" id="EDM27794.1"/>
    </source>
</evidence>
<keyword evidence="3" id="KW-0540">Nuclease</keyword>
<dbReference type="AlphaFoldDB" id="A6DK96"/>
<keyword evidence="9" id="KW-0238">DNA-binding</keyword>
<dbReference type="PANTHER" id="PTHR30194">
    <property type="entry name" value="CROSSOVER JUNCTION ENDODEOXYRIBONUCLEASE RUVC"/>
    <property type="match status" value="1"/>
</dbReference>
<dbReference type="eggNOG" id="COG0817">
    <property type="taxonomic scope" value="Bacteria"/>
</dbReference>
<dbReference type="InterPro" id="IPR002176">
    <property type="entry name" value="X-over_junc_endoDNase_RuvC"/>
</dbReference>
<dbReference type="GO" id="GO:0006281">
    <property type="term" value="P:DNA repair"/>
    <property type="evidence" value="ECO:0007669"/>
    <property type="project" value="UniProtKB-KW"/>
</dbReference>
<proteinExistence type="inferred from homology"/>
<dbReference type="Proteomes" id="UP000004947">
    <property type="component" value="Unassembled WGS sequence"/>
</dbReference>
<dbReference type="GO" id="GO:0003677">
    <property type="term" value="F:DNA binding"/>
    <property type="evidence" value="ECO:0007669"/>
    <property type="project" value="UniProtKB-KW"/>
</dbReference>
<dbReference type="SUPFAM" id="SSF53098">
    <property type="entry name" value="Ribonuclease H-like"/>
    <property type="match status" value="1"/>
</dbReference>